<proteinExistence type="predicted"/>
<sequence>MQLSREVRERGGMWGIDTKVPSTIIVHDAGYLNKGLETIVGVQTEKLYECHQRVAFVWLKHIYVQLKV</sequence>
<keyword evidence="1" id="KW-0012">Acyltransferase</keyword>
<reference evidence="1 2" key="1">
    <citation type="submission" date="2018-06" db="EMBL/GenBank/DDBJ databases">
        <authorList>
            <consortium name="Pathogen Informatics"/>
            <person name="Doyle S."/>
        </authorList>
    </citation>
    <scope>NUCLEOTIDE SEQUENCE [LARGE SCALE GENOMIC DNA]</scope>
    <source>
        <strain evidence="1 2">NCTC13834</strain>
    </source>
</reference>
<dbReference type="GO" id="GO:0008861">
    <property type="term" value="F:formate C-acetyltransferase activity"/>
    <property type="evidence" value="ECO:0007669"/>
    <property type="project" value="UniProtKB-EC"/>
</dbReference>
<dbReference type="Gene3D" id="3.20.70.20">
    <property type="match status" value="1"/>
</dbReference>
<accession>A0A380GJZ7</accession>
<dbReference type="EC" id="2.3.1.54" evidence="1"/>
<dbReference type="EMBL" id="UHDS01000001">
    <property type="protein sequence ID" value="SUM54762.1"/>
    <property type="molecule type" value="Genomic_DNA"/>
</dbReference>
<protein>
    <submittedName>
        <fullName evidence="1">Formate acetyltransferase</fullName>
        <ecNumber evidence="1">2.3.1.54</ecNumber>
    </submittedName>
</protein>
<evidence type="ECO:0000313" key="2">
    <source>
        <dbReference type="Proteomes" id="UP000254412"/>
    </source>
</evidence>
<name>A0A380GJZ7_9STAP</name>
<evidence type="ECO:0000313" key="1">
    <source>
        <dbReference type="EMBL" id="SUM54762.1"/>
    </source>
</evidence>
<dbReference type="Proteomes" id="UP000254412">
    <property type="component" value="Unassembled WGS sequence"/>
</dbReference>
<dbReference type="AlphaFoldDB" id="A0A380GJZ7"/>
<organism evidence="1 2">
    <name type="scientific">Staphylococcus nepalensis</name>
    <dbReference type="NCBI Taxonomy" id="214473"/>
    <lineage>
        <taxon>Bacteria</taxon>
        <taxon>Bacillati</taxon>
        <taxon>Bacillota</taxon>
        <taxon>Bacilli</taxon>
        <taxon>Bacillales</taxon>
        <taxon>Staphylococcaceae</taxon>
        <taxon>Staphylococcus</taxon>
    </lineage>
</organism>
<keyword evidence="1" id="KW-0808">Transferase</keyword>
<gene>
    <name evidence="1" type="primary">pflB</name>
    <name evidence="1" type="ORF">NCTC13834_01097</name>
</gene>